<dbReference type="AlphaFoldDB" id="A0A8H4LH03"/>
<proteinExistence type="predicted"/>
<dbReference type="PANTHER" id="PTHR36587">
    <property type="entry name" value="EXPRESSION SITE-ASSOCIATED GENE 3 (ESAG3)-LIKE PROTEIN"/>
    <property type="match status" value="1"/>
</dbReference>
<keyword evidence="3" id="KW-1185">Reference proteome</keyword>
<feature type="transmembrane region" description="Helical" evidence="1">
    <location>
        <begin position="56"/>
        <end position="74"/>
    </location>
</feature>
<sequence length="599" mass="67064">MASSSILSRPPSRMRRIPGADAQAAGFPSATTLRSGFPLSKSSWYLSRAISQPFRSLRWGFITLAFVLVSWTTYSTLFTSQLGYVLPGYHESEILSQADISSLAVPPRTSKPSSSRRLRLFMPADSPHINLCKTIMSAVATGYPMPILLNWNREYNRPSWHFAGSHIAKLESLLGGIEALLEDADKSNDVSEDDIAVLVDAYDMWFQLPPSVLLERYHQLNREADARVRQQWADLNLEADFPILPPRQDIIITTAKDCFPDSYSGSDPRYEHWPDSPMPTDMYGEGTDEIPWSLDPARKYKKVRPQCVNSGLIMGSMGALRTALQRCKEKVDDVAMKGRQLWSDQALIGEVIGDQEIWREWVRHLGSSWNGSFAHNDRSSLSPAVLSIADLALLGRRFEFGIGLDYNFTTAPPTCSAEEDGSFVNLASPADVRAESEKAGVPGGVRVRGVPPELRSSNSDVLLAKTDWGSIPLYTDFFFGVTPVAIHHNAYVDGLKGWRLQNWWDRMWYHPQLRDLITQRLKPSSAKPAPLAEVDDVVYRPPRQDRDSKTVKVFSPLKPPGSRFEPIEWDGVCQRKGSGKKWYDELFGDENGPLDVTAA</sequence>
<dbReference type="CDD" id="cd22997">
    <property type="entry name" value="GT_LH"/>
    <property type="match status" value="1"/>
</dbReference>
<comment type="caution">
    <text evidence="2">The sequence shown here is derived from an EMBL/GenBank/DDBJ whole genome shotgun (WGS) entry which is preliminary data.</text>
</comment>
<name>A0A8H4LH03_9HYPO</name>
<keyword evidence="1" id="KW-0472">Membrane</keyword>
<dbReference type="EMBL" id="JAADYS010000469">
    <property type="protein sequence ID" value="KAF4469480.1"/>
    <property type="molecule type" value="Genomic_DNA"/>
</dbReference>
<organism evidence="2 3">
    <name type="scientific">Fusarium albosuccineum</name>
    <dbReference type="NCBI Taxonomy" id="1237068"/>
    <lineage>
        <taxon>Eukaryota</taxon>
        <taxon>Fungi</taxon>
        <taxon>Dikarya</taxon>
        <taxon>Ascomycota</taxon>
        <taxon>Pezizomycotina</taxon>
        <taxon>Sordariomycetes</taxon>
        <taxon>Hypocreomycetidae</taxon>
        <taxon>Hypocreales</taxon>
        <taxon>Nectriaceae</taxon>
        <taxon>Fusarium</taxon>
        <taxon>Fusarium decemcellulare species complex</taxon>
    </lineage>
</organism>
<keyword evidence="1" id="KW-1133">Transmembrane helix</keyword>
<dbReference type="OrthoDB" id="422736at2759"/>
<accession>A0A8H4LH03</accession>
<dbReference type="PANTHER" id="PTHR36587:SF2">
    <property type="entry name" value="EXPRESSION SITE-ASSOCIATED GENE 3 (ESAG3)-LIKE PROTEIN"/>
    <property type="match status" value="1"/>
</dbReference>
<gene>
    <name evidence="2" type="ORF">FALBO_3631</name>
</gene>
<reference evidence="2 3" key="1">
    <citation type="submission" date="2020-01" db="EMBL/GenBank/DDBJ databases">
        <title>Identification and distribution of gene clusters putatively required for synthesis of sphingolipid metabolism inhibitors in phylogenetically diverse species of the filamentous fungus Fusarium.</title>
        <authorList>
            <person name="Kim H.-S."/>
            <person name="Busman M."/>
            <person name="Brown D.W."/>
            <person name="Divon H."/>
            <person name="Uhlig S."/>
            <person name="Proctor R.H."/>
        </authorList>
    </citation>
    <scope>NUCLEOTIDE SEQUENCE [LARGE SCALE GENOMIC DNA]</scope>
    <source>
        <strain evidence="2 3">NRRL 20459</strain>
    </source>
</reference>
<evidence type="ECO:0000256" key="1">
    <source>
        <dbReference type="SAM" id="Phobius"/>
    </source>
</evidence>
<evidence type="ECO:0000313" key="3">
    <source>
        <dbReference type="Proteomes" id="UP000554235"/>
    </source>
</evidence>
<protein>
    <submittedName>
        <fullName evidence="2">Uncharacterized protein</fullName>
    </submittedName>
</protein>
<keyword evidence="1" id="KW-0812">Transmembrane</keyword>
<evidence type="ECO:0000313" key="2">
    <source>
        <dbReference type="EMBL" id="KAF4469480.1"/>
    </source>
</evidence>
<dbReference type="Proteomes" id="UP000554235">
    <property type="component" value="Unassembled WGS sequence"/>
</dbReference>